<evidence type="ECO:0000313" key="3">
    <source>
        <dbReference type="Proteomes" id="UP000051020"/>
    </source>
</evidence>
<dbReference type="SMART" id="SM00052">
    <property type="entry name" value="EAL"/>
    <property type="match status" value="1"/>
</dbReference>
<evidence type="ECO:0000259" key="1">
    <source>
        <dbReference type="PROSITE" id="PS50883"/>
    </source>
</evidence>
<dbReference type="EMBL" id="AZCU01000005">
    <property type="protein sequence ID" value="KRK25911.1"/>
    <property type="molecule type" value="Genomic_DNA"/>
</dbReference>
<dbReference type="GO" id="GO:0071111">
    <property type="term" value="F:cyclic-guanylate-specific phosphodiesterase activity"/>
    <property type="evidence" value="ECO:0007669"/>
    <property type="project" value="InterPro"/>
</dbReference>
<dbReference type="PANTHER" id="PTHR33121:SF70">
    <property type="entry name" value="SIGNALING PROTEIN YKOW"/>
    <property type="match status" value="1"/>
</dbReference>
<dbReference type="InterPro" id="IPR050706">
    <property type="entry name" value="Cyclic-di-GMP_PDE-like"/>
</dbReference>
<dbReference type="InterPro" id="IPR035919">
    <property type="entry name" value="EAL_sf"/>
</dbReference>
<evidence type="ECO:0000313" key="2">
    <source>
        <dbReference type="EMBL" id="KRK25911.1"/>
    </source>
</evidence>
<dbReference type="InterPro" id="IPR001633">
    <property type="entry name" value="EAL_dom"/>
</dbReference>
<dbReference type="PROSITE" id="PS50883">
    <property type="entry name" value="EAL"/>
    <property type="match status" value="1"/>
</dbReference>
<dbReference type="PANTHER" id="PTHR33121">
    <property type="entry name" value="CYCLIC DI-GMP PHOSPHODIESTERASE PDEF"/>
    <property type="match status" value="1"/>
</dbReference>
<comment type="caution">
    <text evidence="2">The sequence shown here is derived from an EMBL/GenBank/DDBJ whole genome shotgun (WGS) entry which is preliminary data.</text>
</comment>
<dbReference type="AlphaFoldDB" id="A0A837RCY3"/>
<dbReference type="Gene3D" id="3.20.20.450">
    <property type="entry name" value="EAL domain"/>
    <property type="match status" value="1"/>
</dbReference>
<organism evidence="2 3">
    <name type="scientific">Lactiplantibacillus pentosus DSM 20314</name>
    <dbReference type="NCBI Taxonomy" id="1423791"/>
    <lineage>
        <taxon>Bacteria</taxon>
        <taxon>Bacillati</taxon>
        <taxon>Bacillota</taxon>
        <taxon>Bacilli</taxon>
        <taxon>Lactobacillales</taxon>
        <taxon>Lactobacillaceae</taxon>
        <taxon>Lactiplantibacillus</taxon>
    </lineage>
</organism>
<dbReference type="Pfam" id="PF00563">
    <property type="entry name" value="EAL"/>
    <property type="match status" value="1"/>
</dbReference>
<dbReference type="SUPFAM" id="SSF141868">
    <property type="entry name" value="EAL domain-like"/>
    <property type="match status" value="1"/>
</dbReference>
<reference evidence="2 3" key="1">
    <citation type="journal article" date="2015" name="Genome Announc.">
        <title>Expanding the biotechnology potential of lactobacilli through comparative genomics of 213 strains and associated genera.</title>
        <authorList>
            <person name="Sun Z."/>
            <person name="Harris H.M."/>
            <person name="McCann A."/>
            <person name="Guo C."/>
            <person name="Argimon S."/>
            <person name="Zhang W."/>
            <person name="Yang X."/>
            <person name="Jeffery I.B."/>
            <person name="Cooney J.C."/>
            <person name="Kagawa T.F."/>
            <person name="Liu W."/>
            <person name="Song Y."/>
            <person name="Salvetti E."/>
            <person name="Wrobel A."/>
            <person name="Rasinkangas P."/>
            <person name="Parkhill J."/>
            <person name="Rea M.C."/>
            <person name="O'Sullivan O."/>
            <person name="Ritari J."/>
            <person name="Douillard F.P."/>
            <person name="Paul Ross R."/>
            <person name="Yang R."/>
            <person name="Briner A.E."/>
            <person name="Felis G.E."/>
            <person name="de Vos W.M."/>
            <person name="Barrangou R."/>
            <person name="Klaenhammer T.R."/>
            <person name="Caufield P.W."/>
            <person name="Cui Y."/>
            <person name="Zhang H."/>
            <person name="O'Toole P.W."/>
        </authorList>
    </citation>
    <scope>NUCLEOTIDE SEQUENCE [LARGE SCALE GENOMIC DNA]</scope>
    <source>
        <strain evidence="2 3">DSM 20314</strain>
    </source>
</reference>
<protein>
    <submittedName>
        <fullName evidence="2">Diguanylate cyclase phosphodiesterase domain 2 containing protein</fullName>
    </submittedName>
</protein>
<accession>A0A837RCY3</accession>
<feature type="domain" description="EAL" evidence="1">
    <location>
        <begin position="1"/>
        <end position="235"/>
    </location>
</feature>
<name>A0A837RCY3_LACPE</name>
<proteinExistence type="predicted"/>
<gene>
    <name evidence="2" type="ORF">FD24_GL002671</name>
</gene>
<sequence length="240" mass="27578">MELMEPIYRYFVQPQLNLLNNTVYGYELLIKQLTPDGWRLPESFAAISSKTTSDLLIATTKILALKVRYCAVNISREQLMDTTVAKAIIQSQVQLYPAKLVVELTEERGPKQYPDTQLIPHLRGFIEHGMQLSLDDVGTGINDFKSIQEILPLASELKFALQNFRSDMKDPKIQQKLHFWRAISSEYGLRLILEGIEDEDDDRLSSHFDINLRQGYYYGKPQLLRLPGDPINFELPFAQA</sequence>
<dbReference type="Proteomes" id="UP000051020">
    <property type="component" value="Unassembled WGS sequence"/>
</dbReference>